<dbReference type="SUPFAM" id="SSF52335">
    <property type="entry name" value="Methylglyoxal synthase-like"/>
    <property type="match status" value="1"/>
</dbReference>
<evidence type="ECO:0000256" key="2">
    <source>
        <dbReference type="ARBA" id="ARBA00022755"/>
    </source>
</evidence>
<dbReference type="PANTHER" id="PTHR11692:SF0">
    <property type="entry name" value="BIFUNCTIONAL PURINE BIOSYNTHESIS PROTEIN ATIC"/>
    <property type="match status" value="1"/>
</dbReference>
<keyword evidence="4" id="KW-0511">Multifunctional enzyme</keyword>
<dbReference type="InterPro" id="IPR036914">
    <property type="entry name" value="MGS-like_dom_sf"/>
</dbReference>
<dbReference type="GO" id="GO:0005829">
    <property type="term" value="C:cytosol"/>
    <property type="evidence" value="ECO:0007669"/>
    <property type="project" value="TreeGrafter"/>
</dbReference>
<protein>
    <submittedName>
        <fullName evidence="6">MGS-like domain-containing protein</fullName>
    </submittedName>
</protein>
<proteinExistence type="predicted"/>
<dbReference type="GO" id="GO:0006189">
    <property type="term" value="P:'de novo' IMP biosynthetic process"/>
    <property type="evidence" value="ECO:0007669"/>
    <property type="project" value="TreeGrafter"/>
</dbReference>
<evidence type="ECO:0000256" key="4">
    <source>
        <dbReference type="ARBA" id="ARBA00023268"/>
    </source>
</evidence>
<sequence length="227" mass="24670">MGKNVVEKIDDQVKIKTILVSVSDKSGLDTFIPGLIDLNPEILILSTGGTYGKIKEILGKKADTCLKQVSDYTGQPETQGGLVKTLDFKIYLGLLTETYNAAHQDDLKRTDASAIDMVVVNLYPFSETIAREGVTCEDARGNIDIGGPTMIRASAKNFIRVASVVDPATYPAILENLKVNNGALSLEDRFGLAQKAFEHTAIYDRTIADYLAARSINDIKSCYTSGE</sequence>
<dbReference type="Pfam" id="PF01808">
    <property type="entry name" value="AICARFT_IMPCHas"/>
    <property type="match status" value="1"/>
</dbReference>
<dbReference type="CDD" id="cd01421">
    <property type="entry name" value="IMPCH"/>
    <property type="match status" value="1"/>
</dbReference>
<gene>
    <name evidence="6" type="ORF">SAMN04487931_10490</name>
</gene>
<evidence type="ECO:0000256" key="1">
    <source>
        <dbReference type="ARBA" id="ARBA00022679"/>
    </source>
</evidence>
<name>A0A1H2FCW3_9BACT</name>
<keyword evidence="2" id="KW-0658">Purine biosynthesis</keyword>
<dbReference type="RefSeq" id="WP_092232327.1">
    <property type="nucleotide sequence ID" value="NZ_FNLL01000004.1"/>
</dbReference>
<dbReference type="InterPro" id="IPR002695">
    <property type="entry name" value="PurH-like"/>
</dbReference>
<keyword evidence="3" id="KW-0378">Hydrolase</keyword>
<dbReference type="EMBL" id="FNLL01000004">
    <property type="protein sequence ID" value="SDU05236.1"/>
    <property type="molecule type" value="Genomic_DNA"/>
</dbReference>
<dbReference type="SMART" id="SM00851">
    <property type="entry name" value="MGS"/>
    <property type="match status" value="1"/>
</dbReference>
<reference evidence="7" key="1">
    <citation type="submission" date="2016-10" db="EMBL/GenBank/DDBJ databases">
        <authorList>
            <person name="Varghese N."/>
            <person name="Submissions S."/>
        </authorList>
    </citation>
    <scope>NUCLEOTIDE SEQUENCE [LARGE SCALE GENOMIC DNA]</scope>
    <source>
        <strain evidence="7">DSM 3384</strain>
    </source>
</reference>
<dbReference type="Proteomes" id="UP000199608">
    <property type="component" value="Unassembled WGS sequence"/>
</dbReference>
<evidence type="ECO:0000313" key="6">
    <source>
        <dbReference type="EMBL" id="SDU05236.1"/>
    </source>
</evidence>
<dbReference type="Gene3D" id="3.40.50.1380">
    <property type="entry name" value="Methylglyoxal synthase-like domain"/>
    <property type="match status" value="1"/>
</dbReference>
<evidence type="ECO:0000259" key="5">
    <source>
        <dbReference type="PROSITE" id="PS51855"/>
    </source>
</evidence>
<keyword evidence="1" id="KW-0808">Transferase</keyword>
<organism evidence="6 7">
    <name type="scientific">Desulfobacula phenolica</name>
    <dbReference type="NCBI Taxonomy" id="90732"/>
    <lineage>
        <taxon>Bacteria</taxon>
        <taxon>Pseudomonadati</taxon>
        <taxon>Thermodesulfobacteriota</taxon>
        <taxon>Desulfobacteria</taxon>
        <taxon>Desulfobacterales</taxon>
        <taxon>Desulfobacteraceae</taxon>
        <taxon>Desulfobacula</taxon>
    </lineage>
</organism>
<feature type="domain" description="MGS-like" evidence="5">
    <location>
        <begin position="7"/>
        <end position="165"/>
    </location>
</feature>
<dbReference type="PROSITE" id="PS51855">
    <property type="entry name" value="MGS"/>
    <property type="match status" value="1"/>
</dbReference>
<accession>A0A1H2FCW3</accession>
<dbReference type="FunFam" id="3.40.50.1380:FF:000001">
    <property type="entry name" value="Bifunctional purine biosynthesis protein PurH"/>
    <property type="match status" value="1"/>
</dbReference>
<dbReference type="GO" id="GO:0003937">
    <property type="term" value="F:IMP cyclohydrolase activity"/>
    <property type="evidence" value="ECO:0007669"/>
    <property type="project" value="InterPro"/>
</dbReference>
<evidence type="ECO:0000256" key="3">
    <source>
        <dbReference type="ARBA" id="ARBA00022801"/>
    </source>
</evidence>
<evidence type="ECO:0000313" key="7">
    <source>
        <dbReference type="Proteomes" id="UP000199608"/>
    </source>
</evidence>
<dbReference type="PANTHER" id="PTHR11692">
    <property type="entry name" value="BIFUNCTIONAL PURINE BIOSYNTHESIS PROTEIN PURH"/>
    <property type="match status" value="1"/>
</dbReference>
<dbReference type="InterPro" id="IPR011607">
    <property type="entry name" value="MGS-like_dom"/>
</dbReference>
<keyword evidence="7" id="KW-1185">Reference proteome</keyword>
<dbReference type="Pfam" id="PF02142">
    <property type="entry name" value="MGS"/>
    <property type="match status" value="1"/>
</dbReference>
<dbReference type="AlphaFoldDB" id="A0A1H2FCW3"/>
<dbReference type="GO" id="GO:0004643">
    <property type="term" value="F:phosphoribosylaminoimidazolecarboxamide formyltransferase activity"/>
    <property type="evidence" value="ECO:0007669"/>
    <property type="project" value="InterPro"/>
</dbReference>